<reference evidence="2 3" key="1">
    <citation type="journal article" date="2020" name="Int. J. Syst. Evol. Microbiol.">
        <title>Novel acetic acid bacteria from cider fermentations: Acetobacter conturbans sp. nov. and Acetobacter fallax sp. nov.</title>
        <authorList>
            <person name="Sombolestani A.S."/>
            <person name="Cleenwerck I."/>
            <person name="Cnockaert M."/>
            <person name="Borremans W."/>
            <person name="Wieme A.D."/>
            <person name="De Vuyst L."/>
            <person name="Vandamme P."/>
        </authorList>
    </citation>
    <scope>NUCLEOTIDE SEQUENCE [LARGE SCALE GENOMIC DNA]</scope>
    <source>
        <strain evidence="2 3">LMG 1637</strain>
    </source>
</reference>
<dbReference type="Proteomes" id="UP000615326">
    <property type="component" value="Unassembled WGS sequence"/>
</dbReference>
<evidence type="ECO:0000259" key="1">
    <source>
        <dbReference type="Pfam" id="PF13340"/>
    </source>
</evidence>
<accession>A0ABX0KH19</accession>
<evidence type="ECO:0000313" key="2">
    <source>
        <dbReference type="EMBL" id="NHO34383.1"/>
    </source>
</evidence>
<comment type="caution">
    <text evidence="2">The sequence shown here is derived from an EMBL/GenBank/DDBJ whole genome shotgun (WGS) entry which is preliminary data.</text>
</comment>
<dbReference type="PANTHER" id="PTHR30007">
    <property type="entry name" value="PHP DOMAIN PROTEIN"/>
    <property type="match status" value="1"/>
</dbReference>
<name>A0ABX0KH19_9PROT</name>
<proteinExistence type="predicted"/>
<sequence>MWAIESRGRYDGSKLRYPSDLTDAERAFIDLLIPSAKPGSNKRHVDEREIVNGLRCILITGCQWAALPKDASSALHGEFQLPALDRRPNARQYPPLPLHAVLEHNPI</sequence>
<evidence type="ECO:0000313" key="3">
    <source>
        <dbReference type="Proteomes" id="UP000615326"/>
    </source>
</evidence>
<dbReference type="RefSeq" id="WP_173578783.1">
    <property type="nucleotide sequence ID" value="NZ_WOSW01000082.1"/>
</dbReference>
<dbReference type="EMBL" id="WOSW01000082">
    <property type="protein sequence ID" value="NHO34383.1"/>
    <property type="molecule type" value="Genomic_DNA"/>
</dbReference>
<gene>
    <name evidence="2" type="ORF">GOB84_18075</name>
</gene>
<dbReference type="Pfam" id="PF13340">
    <property type="entry name" value="DUF4096"/>
    <property type="match status" value="1"/>
</dbReference>
<keyword evidence="3" id="KW-1185">Reference proteome</keyword>
<feature type="domain" description="Insertion element IS402-like" evidence="1">
    <location>
        <begin position="21"/>
        <end position="72"/>
    </location>
</feature>
<dbReference type="PANTHER" id="PTHR30007:SF0">
    <property type="entry name" value="TRANSPOSASE"/>
    <property type="match status" value="1"/>
</dbReference>
<organism evidence="2 3">
    <name type="scientific">Acetobacter fallax</name>
    <dbReference type="NCBI Taxonomy" id="1737473"/>
    <lineage>
        <taxon>Bacteria</taxon>
        <taxon>Pseudomonadati</taxon>
        <taxon>Pseudomonadota</taxon>
        <taxon>Alphaproteobacteria</taxon>
        <taxon>Acetobacterales</taxon>
        <taxon>Acetobacteraceae</taxon>
        <taxon>Acetobacter</taxon>
    </lineage>
</organism>
<dbReference type="InterPro" id="IPR025161">
    <property type="entry name" value="IS402-like_dom"/>
</dbReference>
<protein>
    <submittedName>
        <fullName evidence="2">Transposase</fullName>
    </submittedName>
</protein>